<dbReference type="Pfam" id="PF00874">
    <property type="entry name" value="PRD"/>
    <property type="match status" value="1"/>
</dbReference>
<dbReference type="AlphaFoldDB" id="A0A1D7QTM5"/>
<dbReference type="PROSITE" id="PS51372">
    <property type="entry name" value="PRD_2"/>
    <property type="match status" value="1"/>
</dbReference>
<dbReference type="KEGG" id="bbev:BBEV_0948"/>
<organism evidence="3 4">
    <name type="scientific">Salisediminibacterium beveridgei</name>
    <dbReference type="NCBI Taxonomy" id="632773"/>
    <lineage>
        <taxon>Bacteria</taxon>
        <taxon>Bacillati</taxon>
        <taxon>Bacillota</taxon>
        <taxon>Bacilli</taxon>
        <taxon>Bacillales</taxon>
        <taxon>Bacillaceae</taxon>
        <taxon>Salisediminibacterium</taxon>
    </lineage>
</organism>
<dbReference type="Gene3D" id="1.10.1790.10">
    <property type="entry name" value="PRD domain"/>
    <property type="match status" value="2"/>
</dbReference>
<dbReference type="SUPFAM" id="SSF63520">
    <property type="entry name" value="PTS-regulatory domain, PRD"/>
    <property type="match status" value="1"/>
</dbReference>
<keyword evidence="4" id="KW-1185">Reference proteome</keyword>
<evidence type="ECO:0000313" key="4">
    <source>
        <dbReference type="Proteomes" id="UP000094463"/>
    </source>
</evidence>
<protein>
    <submittedName>
        <fullName evidence="3">Transcriptional antiterminator, BglG family</fullName>
    </submittedName>
</protein>
<evidence type="ECO:0000256" key="1">
    <source>
        <dbReference type="ARBA" id="ARBA00022737"/>
    </source>
</evidence>
<accession>A0A1D7QTM5</accession>
<dbReference type="SUPFAM" id="SSF50151">
    <property type="entry name" value="SacY-like RNA-binding domain"/>
    <property type="match status" value="1"/>
</dbReference>
<keyword evidence="1" id="KW-0677">Repeat</keyword>
<dbReference type="PANTHER" id="PTHR30185">
    <property type="entry name" value="CRYPTIC BETA-GLUCOSIDE BGL OPERON ANTITERMINATOR"/>
    <property type="match status" value="1"/>
</dbReference>
<evidence type="ECO:0000259" key="2">
    <source>
        <dbReference type="PROSITE" id="PS51372"/>
    </source>
</evidence>
<sequence length="288" mass="32598">MVEPGYTVVKALNNNVVIAADGGSSEVIFIGKGIGFGKKKGDAYTDMEHDKVYRLMDETEQARYKALVKEDDEERLLAVHEAIQPIQAEIGFRWPDATVFALTQHLALALKRTTDGTDIQNPFLLETKWLYRESYQLAEKAVQYLNKRTGLTLPEAEVGFVTLHIQSALRSVNPHQHAGSHNDLIERSLSYVEEKAQMKLTEQSRSVRRFVSLMNQIIRDPEPPVNDQVVMDTIMHLKDSFDLCYTISRNVIRMIEKTDGMSVGDKDALHLMLALHSVLEEDQTEPNS</sequence>
<dbReference type="InterPro" id="IPR004341">
    <property type="entry name" value="CAT_RNA-bd_dom"/>
</dbReference>
<dbReference type="Proteomes" id="UP000094463">
    <property type="component" value="Chromosome"/>
</dbReference>
<dbReference type="PANTHER" id="PTHR30185:SF16">
    <property type="entry name" value="PROTEIN GLCT"/>
    <property type="match status" value="1"/>
</dbReference>
<evidence type="ECO:0000313" key="3">
    <source>
        <dbReference type="EMBL" id="AOM82318.1"/>
    </source>
</evidence>
<dbReference type="GO" id="GO:0003723">
    <property type="term" value="F:RNA binding"/>
    <property type="evidence" value="ECO:0007669"/>
    <property type="project" value="InterPro"/>
</dbReference>
<dbReference type="Pfam" id="PF03123">
    <property type="entry name" value="CAT_RBD"/>
    <property type="match status" value="1"/>
</dbReference>
<feature type="domain" description="PRD" evidence="2">
    <location>
        <begin position="70"/>
        <end position="175"/>
    </location>
</feature>
<proteinExistence type="predicted"/>
<dbReference type="STRING" id="632773.BBEV_0948"/>
<dbReference type="InterPro" id="IPR036650">
    <property type="entry name" value="CAT_RNA-bd_dom_sf"/>
</dbReference>
<dbReference type="InterPro" id="IPR036634">
    <property type="entry name" value="PRD_sf"/>
</dbReference>
<name>A0A1D7QTM5_9BACI</name>
<dbReference type="EMBL" id="CP012502">
    <property type="protein sequence ID" value="AOM82318.1"/>
    <property type="molecule type" value="Genomic_DNA"/>
</dbReference>
<gene>
    <name evidence="3" type="primary">glcT-2</name>
    <name evidence="3" type="ORF">BBEV_0948</name>
</gene>
<dbReference type="InterPro" id="IPR011608">
    <property type="entry name" value="PRD"/>
</dbReference>
<dbReference type="SMART" id="SM01061">
    <property type="entry name" value="CAT_RBD"/>
    <property type="match status" value="1"/>
</dbReference>
<dbReference type="InterPro" id="IPR050661">
    <property type="entry name" value="BglG_antiterminators"/>
</dbReference>
<reference evidence="3 4" key="1">
    <citation type="submission" date="2015-08" db="EMBL/GenBank/DDBJ databases">
        <title>The complete genome sequence of Bacillus beveridgei MLTeJB.</title>
        <authorList>
            <person name="Hanson T.E."/>
            <person name="Mesa C."/>
            <person name="Basesman S.M."/>
            <person name="Oremland R.S."/>
        </authorList>
    </citation>
    <scope>NUCLEOTIDE SEQUENCE [LARGE SCALE GENOMIC DNA]</scope>
    <source>
        <strain evidence="3 4">MLTeJB</strain>
    </source>
</reference>
<dbReference type="Gene3D" id="2.30.24.10">
    <property type="entry name" value="CAT RNA-binding domain"/>
    <property type="match status" value="1"/>
</dbReference>
<dbReference type="GO" id="GO:0006355">
    <property type="term" value="P:regulation of DNA-templated transcription"/>
    <property type="evidence" value="ECO:0007669"/>
    <property type="project" value="InterPro"/>
</dbReference>